<evidence type="ECO:0000259" key="5">
    <source>
        <dbReference type="PROSITE" id="PS50893"/>
    </source>
</evidence>
<name>A0A6N8HWF3_9FIRM</name>
<keyword evidence="2" id="KW-0813">Transport</keyword>
<dbReference type="GO" id="GO:0005524">
    <property type="term" value="F:ATP binding"/>
    <property type="evidence" value="ECO:0007669"/>
    <property type="project" value="UniProtKB-KW"/>
</dbReference>
<proteinExistence type="inferred from homology"/>
<dbReference type="InterPro" id="IPR027417">
    <property type="entry name" value="P-loop_NTPase"/>
</dbReference>
<dbReference type="InterPro" id="IPR015860">
    <property type="entry name" value="ABC_transpr_TagH-like"/>
</dbReference>
<dbReference type="Proteomes" id="UP000469440">
    <property type="component" value="Unassembled WGS sequence"/>
</dbReference>
<feature type="domain" description="ABC transporter" evidence="5">
    <location>
        <begin position="19"/>
        <end position="248"/>
    </location>
</feature>
<keyword evidence="7" id="KW-1185">Reference proteome</keyword>
<dbReference type="Gene3D" id="3.40.50.300">
    <property type="entry name" value="P-loop containing nucleotide triphosphate hydrolases"/>
    <property type="match status" value="1"/>
</dbReference>
<gene>
    <name evidence="6" type="primary">tagH</name>
    <name evidence="6" type="ORF">CAFE_07350</name>
</gene>
<dbReference type="PANTHER" id="PTHR46743">
    <property type="entry name" value="TEICHOIC ACIDS EXPORT ATP-BINDING PROTEIN TAGH"/>
    <property type="match status" value="1"/>
</dbReference>
<keyword evidence="4 6" id="KW-0067">ATP-binding</keyword>
<reference evidence="6 7" key="1">
    <citation type="submission" date="2019-09" db="EMBL/GenBank/DDBJ databases">
        <title>Genome sequence of Clostridium sp. EA1.</title>
        <authorList>
            <person name="Poehlein A."/>
            <person name="Bengelsdorf F.R."/>
            <person name="Daniel R."/>
        </authorList>
    </citation>
    <scope>NUCLEOTIDE SEQUENCE [LARGE SCALE GENOMIC DNA]</scope>
    <source>
        <strain evidence="6 7">EA1</strain>
    </source>
</reference>
<dbReference type="SUPFAM" id="SSF52540">
    <property type="entry name" value="P-loop containing nucleoside triphosphate hydrolases"/>
    <property type="match status" value="1"/>
</dbReference>
<protein>
    <submittedName>
        <fullName evidence="6">Teichoic acids export ATP-binding protein TagH</fullName>
    </submittedName>
</protein>
<comment type="similarity">
    <text evidence="1">Belongs to the ABC transporter superfamily.</text>
</comment>
<evidence type="ECO:0000256" key="4">
    <source>
        <dbReference type="ARBA" id="ARBA00022840"/>
    </source>
</evidence>
<dbReference type="AlphaFoldDB" id="A0A6N8HWF3"/>
<keyword evidence="3" id="KW-0547">Nucleotide-binding</keyword>
<dbReference type="OrthoDB" id="9778870at2"/>
<dbReference type="PROSITE" id="PS50893">
    <property type="entry name" value="ABC_TRANSPORTER_2"/>
    <property type="match status" value="1"/>
</dbReference>
<dbReference type="InterPro" id="IPR003439">
    <property type="entry name" value="ABC_transporter-like_ATP-bd"/>
</dbReference>
<dbReference type="GO" id="GO:0140359">
    <property type="term" value="F:ABC-type transporter activity"/>
    <property type="evidence" value="ECO:0007669"/>
    <property type="project" value="InterPro"/>
</dbReference>
<dbReference type="CDD" id="cd03220">
    <property type="entry name" value="ABC_KpsT_Wzt"/>
    <property type="match status" value="1"/>
</dbReference>
<dbReference type="InterPro" id="IPR003593">
    <property type="entry name" value="AAA+_ATPase"/>
</dbReference>
<dbReference type="RefSeq" id="WP_156989826.1">
    <property type="nucleotide sequence ID" value="NZ_VWXL01000018.1"/>
</dbReference>
<sequence>MENVISVENVSMVFNLANERIDSIKEYIIRALKGNLNYEPFVALKDVSFQIGRGESVGIVGANGSGKSTILKCISGIYKPTRGKIRTKGLLAPLIELGAGFDGDLTARENIYLNSAIMGLNQKFVESKFEEIVDFSELRPFLDVAVKNFSSGMAARLGFALASVVNPEILIVDEILGVGDAAFQKKCGEKMEQLRSNNATMLLVSHDINQVKAQCDRAIWLKKGVLVMDGNALEVCEAYENWTKNHSAFESEASS</sequence>
<dbReference type="InterPro" id="IPR017871">
    <property type="entry name" value="ABC_transporter-like_CS"/>
</dbReference>
<dbReference type="PANTHER" id="PTHR46743:SF2">
    <property type="entry name" value="TEICHOIC ACIDS EXPORT ATP-BINDING PROTEIN TAGH"/>
    <property type="match status" value="1"/>
</dbReference>
<dbReference type="SMART" id="SM00382">
    <property type="entry name" value="AAA"/>
    <property type="match status" value="1"/>
</dbReference>
<comment type="caution">
    <text evidence="6">The sequence shown here is derived from an EMBL/GenBank/DDBJ whole genome shotgun (WGS) entry which is preliminary data.</text>
</comment>
<evidence type="ECO:0000313" key="6">
    <source>
        <dbReference type="EMBL" id="MVB10062.1"/>
    </source>
</evidence>
<dbReference type="EMBL" id="VWXL01000018">
    <property type="protein sequence ID" value="MVB10062.1"/>
    <property type="molecule type" value="Genomic_DNA"/>
</dbReference>
<dbReference type="GO" id="GO:0016887">
    <property type="term" value="F:ATP hydrolysis activity"/>
    <property type="evidence" value="ECO:0007669"/>
    <property type="project" value="InterPro"/>
</dbReference>
<dbReference type="GO" id="GO:0016020">
    <property type="term" value="C:membrane"/>
    <property type="evidence" value="ECO:0007669"/>
    <property type="project" value="InterPro"/>
</dbReference>
<evidence type="ECO:0000256" key="1">
    <source>
        <dbReference type="ARBA" id="ARBA00005417"/>
    </source>
</evidence>
<evidence type="ECO:0000256" key="2">
    <source>
        <dbReference type="ARBA" id="ARBA00022448"/>
    </source>
</evidence>
<accession>A0A6N8HWF3</accession>
<dbReference type="Pfam" id="PF00005">
    <property type="entry name" value="ABC_tran"/>
    <property type="match status" value="1"/>
</dbReference>
<dbReference type="PROSITE" id="PS00211">
    <property type="entry name" value="ABC_TRANSPORTER_1"/>
    <property type="match status" value="1"/>
</dbReference>
<evidence type="ECO:0000256" key="3">
    <source>
        <dbReference type="ARBA" id="ARBA00022741"/>
    </source>
</evidence>
<organism evidence="6 7">
    <name type="scientific">Caproicibacter fermentans</name>
    <dbReference type="NCBI Taxonomy" id="2576756"/>
    <lineage>
        <taxon>Bacteria</taxon>
        <taxon>Bacillati</taxon>
        <taxon>Bacillota</taxon>
        <taxon>Clostridia</taxon>
        <taxon>Eubacteriales</taxon>
        <taxon>Acutalibacteraceae</taxon>
        <taxon>Caproicibacter</taxon>
    </lineage>
</organism>
<evidence type="ECO:0000313" key="7">
    <source>
        <dbReference type="Proteomes" id="UP000469440"/>
    </source>
</evidence>
<dbReference type="InterPro" id="IPR050683">
    <property type="entry name" value="Bact_Polysacc_Export_ATP-bd"/>
</dbReference>